<dbReference type="SMART" id="SM00345">
    <property type="entry name" value="HTH_GNTR"/>
    <property type="match status" value="1"/>
</dbReference>
<dbReference type="InterPro" id="IPR000524">
    <property type="entry name" value="Tscrpt_reg_HTH_GntR"/>
</dbReference>
<protein>
    <submittedName>
        <fullName evidence="5">GntR family transcriptional regulator</fullName>
    </submittedName>
</protein>
<dbReference type="Gene3D" id="1.10.10.10">
    <property type="entry name" value="Winged helix-like DNA-binding domain superfamily/Winged helix DNA-binding domain"/>
    <property type="match status" value="1"/>
</dbReference>
<keyword evidence="1" id="KW-0805">Transcription regulation</keyword>
<dbReference type="InterPro" id="IPR036390">
    <property type="entry name" value="WH_DNA-bd_sf"/>
</dbReference>
<dbReference type="InterPro" id="IPR008920">
    <property type="entry name" value="TF_FadR/GntR_C"/>
</dbReference>
<dbReference type="RefSeq" id="WP_147943359.1">
    <property type="nucleotide sequence ID" value="NZ_CP108085.1"/>
</dbReference>
<dbReference type="CDD" id="cd07377">
    <property type="entry name" value="WHTH_GntR"/>
    <property type="match status" value="1"/>
</dbReference>
<keyword evidence="3" id="KW-0804">Transcription</keyword>
<proteinExistence type="predicted"/>
<keyword evidence="6" id="KW-1185">Reference proteome</keyword>
<evidence type="ECO:0000259" key="4">
    <source>
        <dbReference type="PROSITE" id="PS50949"/>
    </source>
</evidence>
<dbReference type="SMART" id="SM00895">
    <property type="entry name" value="FCD"/>
    <property type="match status" value="1"/>
</dbReference>
<evidence type="ECO:0000256" key="2">
    <source>
        <dbReference type="ARBA" id="ARBA00023125"/>
    </source>
</evidence>
<evidence type="ECO:0000313" key="5">
    <source>
        <dbReference type="EMBL" id="WUP76615.1"/>
    </source>
</evidence>
<dbReference type="PANTHER" id="PTHR43537">
    <property type="entry name" value="TRANSCRIPTIONAL REGULATOR, GNTR FAMILY"/>
    <property type="match status" value="1"/>
</dbReference>
<dbReference type="Pfam" id="PF00392">
    <property type="entry name" value="GntR"/>
    <property type="match status" value="1"/>
</dbReference>
<evidence type="ECO:0000256" key="3">
    <source>
        <dbReference type="ARBA" id="ARBA00023163"/>
    </source>
</evidence>
<dbReference type="InterPro" id="IPR011711">
    <property type="entry name" value="GntR_C"/>
</dbReference>
<feature type="domain" description="HTH gntR-type" evidence="4">
    <location>
        <begin position="8"/>
        <end position="75"/>
    </location>
</feature>
<dbReference type="EMBL" id="CP108085">
    <property type="protein sequence ID" value="WUP76615.1"/>
    <property type="molecule type" value="Genomic_DNA"/>
</dbReference>
<dbReference type="SUPFAM" id="SSF46785">
    <property type="entry name" value="Winged helix' DNA-binding domain"/>
    <property type="match status" value="1"/>
</dbReference>
<dbReference type="InterPro" id="IPR036388">
    <property type="entry name" value="WH-like_DNA-bd_sf"/>
</dbReference>
<organism evidence="5 6">
    <name type="scientific">Microbispora hainanensis</name>
    <dbReference type="NCBI Taxonomy" id="568844"/>
    <lineage>
        <taxon>Bacteria</taxon>
        <taxon>Bacillati</taxon>
        <taxon>Actinomycetota</taxon>
        <taxon>Actinomycetes</taxon>
        <taxon>Streptosporangiales</taxon>
        <taxon>Streptosporangiaceae</taxon>
        <taxon>Microbispora</taxon>
    </lineage>
</organism>
<dbReference type="Pfam" id="PF07729">
    <property type="entry name" value="FCD"/>
    <property type="match status" value="1"/>
</dbReference>
<reference evidence="5" key="1">
    <citation type="submission" date="2022-10" db="EMBL/GenBank/DDBJ databases">
        <title>The complete genomes of actinobacterial strains from the NBC collection.</title>
        <authorList>
            <person name="Joergensen T.S."/>
            <person name="Alvarez Arevalo M."/>
            <person name="Sterndorff E.B."/>
            <person name="Faurdal D."/>
            <person name="Vuksanovic O."/>
            <person name="Mourched A.-S."/>
            <person name="Charusanti P."/>
            <person name="Shaw S."/>
            <person name="Blin K."/>
            <person name="Weber T."/>
        </authorList>
    </citation>
    <scope>NUCLEOTIDE SEQUENCE</scope>
    <source>
        <strain evidence="5">NBC_00254</strain>
    </source>
</reference>
<dbReference type="Proteomes" id="UP001432011">
    <property type="component" value="Chromosome"/>
</dbReference>
<evidence type="ECO:0000256" key="1">
    <source>
        <dbReference type="ARBA" id="ARBA00023015"/>
    </source>
</evidence>
<dbReference type="PRINTS" id="PR00035">
    <property type="entry name" value="HTHGNTR"/>
</dbReference>
<gene>
    <name evidence="5" type="ORF">OG913_06220</name>
</gene>
<evidence type="ECO:0000313" key="6">
    <source>
        <dbReference type="Proteomes" id="UP001432011"/>
    </source>
</evidence>
<dbReference type="Gene3D" id="1.20.120.530">
    <property type="entry name" value="GntR ligand-binding domain-like"/>
    <property type="match status" value="1"/>
</dbReference>
<dbReference type="SUPFAM" id="SSF48008">
    <property type="entry name" value="GntR ligand-binding domain-like"/>
    <property type="match status" value="1"/>
</dbReference>
<dbReference type="PANTHER" id="PTHR43537:SF24">
    <property type="entry name" value="GLUCONATE OPERON TRANSCRIPTIONAL REPRESSOR"/>
    <property type="match status" value="1"/>
</dbReference>
<name>A0ABZ1SUC2_9ACTN</name>
<accession>A0ABZ1SUC2</accession>
<dbReference type="PROSITE" id="PS50949">
    <property type="entry name" value="HTH_GNTR"/>
    <property type="match status" value="1"/>
</dbReference>
<sequence length="218" mass="23723">MADPAKRPSAAHTAYAVTKELILSGELPGGSLISEGEIAERVRVSRTPVREAFLRLESEELLALHPKRGAVVVPVPPGEAADVLELRLALERSAAERIARTGLRDDHHERMRDLLRQQRALAEAADVGRFAEADEAFHRCIVEASGNRLAGRFYATLGDRQRRMSITALRPRPERLSVLAGEHEALLGHLLAGDSAAFASALLDHLTATHGSPYPADR</sequence>
<keyword evidence="2" id="KW-0238">DNA-binding</keyword>